<evidence type="ECO:0000259" key="7">
    <source>
        <dbReference type="PROSITE" id="PS50888"/>
    </source>
</evidence>
<keyword evidence="4" id="KW-0804">Transcription</keyword>
<feature type="domain" description="BHLH" evidence="7">
    <location>
        <begin position="189"/>
        <end position="239"/>
    </location>
</feature>
<accession>A0A843U7E8</accession>
<dbReference type="OrthoDB" id="1928604at2759"/>
<name>A0A843U7E8_COLES</name>
<dbReference type="CDD" id="cd18919">
    <property type="entry name" value="bHLH_AtBPE_like"/>
    <property type="match status" value="1"/>
</dbReference>
<dbReference type="PANTHER" id="PTHR12565">
    <property type="entry name" value="STEROL REGULATORY ELEMENT-BINDING PROTEIN"/>
    <property type="match status" value="1"/>
</dbReference>
<dbReference type="SMART" id="SM00353">
    <property type="entry name" value="HLH"/>
    <property type="match status" value="1"/>
</dbReference>
<dbReference type="GO" id="GO:0046983">
    <property type="term" value="F:protein dimerization activity"/>
    <property type="evidence" value="ECO:0007669"/>
    <property type="project" value="InterPro"/>
</dbReference>
<organism evidence="8 9">
    <name type="scientific">Colocasia esculenta</name>
    <name type="common">Wild taro</name>
    <name type="synonym">Arum esculentum</name>
    <dbReference type="NCBI Taxonomy" id="4460"/>
    <lineage>
        <taxon>Eukaryota</taxon>
        <taxon>Viridiplantae</taxon>
        <taxon>Streptophyta</taxon>
        <taxon>Embryophyta</taxon>
        <taxon>Tracheophyta</taxon>
        <taxon>Spermatophyta</taxon>
        <taxon>Magnoliopsida</taxon>
        <taxon>Liliopsida</taxon>
        <taxon>Araceae</taxon>
        <taxon>Aroideae</taxon>
        <taxon>Colocasieae</taxon>
        <taxon>Colocasia</taxon>
    </lineage>
</organism>
<keyword evidence="5" id="KW-0539">Nucleus</keyword>
<sequence>MAAFSYRHHYPFAALDPSSSAYLLSPPPFDLPLPPPPQAAGDLPPDAVPSWLPCYYPVGTPAAAARTSAAVATHLAASSVPAPAAESSSSLSSGSGGRTVPSGDHRVASSSSSSAQLSEVASRASSPMGRKRKDGQKLSSGSAQPDDAKEVGSRKQKKRSGSAKEADEKKKAVREAPTGYIHVRARRGQATDSHSLAERARREKISERMKMLQGLVPGCDKVVGKALMLDEIINYVQSLQHQVEFLSMKLASVNPMLYDSSCFDLEFMHGFGPETDGVCGIKLQKLESPSPAPLPVQQASHIQPTSFVETANNCPVQDTSVSFLLHGQGPNAIPQDNSSSFVMQLGDTRHSLAGDLQVQRGGTLKKNPSFSLSSHQFRSPQASTMRIARRTRQRRDMSHATYLLTRLQS</sequence>
<dbReference type="SUPFAM" id="SSF47459">
    <property type="entry name" value="HLH, helix-loop-helix DNA-binding domain"/>
    <property type="match status" value="1"/>
</dbReference>
<evidence type="ECO:0000256" key="2">
    <source>
        <dbReference type="ARBA" id="ARBA00005510"/>
    </source>
</evidence>
<dbReference type="PANTHER" id="PTHR12565:SF431">
    <property type="entry name" value="TRANSCRIPTION FACTOR BHLH137"/>
    <property type="match status" value="1"/>
</dbReference>
<comment type="similarity">
    <text evidence="2">Belongs to the bHLH protein family.</text>
</comment>
<dbReference type="Gene3D" id="4.10.280.10">
    <property type="entry name" value="Helix-loop-helix DNA-binding domain"/>
    <property type="match status" value="1"/>
</dbReference>
<keyword evidence="3" id="KW-0805">Transcription regulation</keyword>
<dbReference type="GO" id="GO:0005634">
    <property type="term" value="C:nucleus"/>
    <property type="evidence" value="ECO:0007669"/>
    <property type="project" value="UniProtKB-SubCell"/>
</dbReference>
<dbReference type="FunFam" id="4.10.280.10:FF:000002">
    <property type="entry name" value="Basic helix-loop-helix transcription factor"/>
    <property type="match status" value="1"/>
</dbReference>
<evidence type="ECO:0000256" key="4">
    <source>
        <dbReference type="ARBA" id="ARBA00023163"/>
    </source>
</evidence>
<proteinExistence type="inferred from homology"/>
<protein>
    <recommendedName>
        <fullName evidence="7">BHLH domain-containing protein</fullName>
    </recommendedName>
</protein>
<keyword evidence="9" id="KW-1185">Reference proteome</keyword>
<reference evidence="8" key="1">
    <citation type="submission" date="2017-07" db="EMBL/GenBank/DDBJ databases">
        <title>Taro Niue Genome Assembly and Annotation.</title>
        <authorList>
            <person name="Atibalentja N."/>
            <person name="Keating K."/>
            <person name="Fields C.J."/>
        </authorList>
    </citation>
    <scope>NUCLEOTIDE SEQUENCE</scope>
    <source>
        <strain evidence="8">Niue_2</strain>
        <tissue evidence="8">Leaf</tissue>
    </source>
</reference>
<dbReference type="Pfam" id="PF00010">
    <property type="entry name" value="HLH"/>
    <property type="match status" value="1"/>
</dbReference>
<comment type="caution">
    <text evidence="8">The sequence shown here is derived from an EMBL/GenBank/DDBJ whole genome shotgun (WGS) entry which is preliminary data.</text>
</comment>
<dbReference type="AlphaFoldDB" id="A0A843U7E8"/>
<dbReference type="PROSITE" id="PS50888">
    <property type="entry name" value="BHLH"/>
    <property type="match status" value="1"/>
</dbReference>
<feature type="compositionally biased region" description="Basic and acidic residues" evidence="6">
    <location>
        <begin position="162"/>
        <end position="174"/>
    </location>
</feature>
<evidence type="ECO:0000256" key="5">
    <source>
        <dbReference type="ARBA" id="ARBA00023242"/>
    </source>
</evidence>
<dbReference type="InterPro" id="IPR024097">
    <property type="entry name" value="bHLH_ZIP_TF"/>
</dbReference>
<dbReference type="InterPro" id="IPR011598">
    <property type="entry name" value="bHLH_dom"/>
</dbReference>
<evidence type="ECO:0000313" key="9">
    <source>
        <dbReference type="Proteomes" id="UP000652761"/>
    </source>
</evidence>
<dbReference type="EMBL" id="NMUH01000372">
    <property type="protein sequence ID" value="MQL77930.1"/>
    <property type="molecule type" value="Genomic_DNA"/>
</dbReference>
<feature type="region of interest" description="Disordered" evidence="6">
    <location>
        <begin position="26"/>
        <end position="45"/>
    </location>
</feature>
<feature type="region of interest" description="Disordered" evidence="6">
    <location>
        <begin position="80"/>
        <end position="181"/>
    </location>
</feature>
<evidence type="ECO:0000256" key="3">
    <source>
        <dbReference type="ARBA" id="ARBA00023015"/>
    </source>
</evidence>
<evidence type="ECO:0000256" key="1">
    <source>
        <dbReference type="ARBA" id="ARBA00004123"/>
    </source>
</evidence>
<dbReference type="Proteomes" id="UP000652761">
    <property type="component" value="Unassembled WGS sequence"/>
</dbReference>
<evidence type="ECO:0000256" key="6">
    <source>
        <dbReference type="SAM" id="MobiDB-lite"/>
    </source>
</evidence>
<comment type="subcellular location">
    <subcellularLocation>
        <location evidence="1">Nucleus</location>
    </subcellularLocation>
</comment>
<dbReference type="GO" id="GO:0003700">
    <property type="term" value="F:DNA-binding transcription factor activity"/>
    <property type="evidence" value="ECO:0007669"/>
    <property type="project" value="TreeGrafter"/>
</dbReference>
<gene>
    <name evidence="8" type="ORF">Taro_010328</name>
</gene>
<feature type="compositionally biased region" description="Pro residues" evidence="6">
    <location>
        <begin position="26"/>
        <end position="38"/>
    </location>
</feature>
<feature type="compositionally biased region" description="Low complexity" evidence="6">
    <location>
        <begin position="108"/>
        <end position="122"/>
    </location>
</feature>
<evidence type="ECO:0000313" key="8">
    <source>
        <dbReference type="EMBL" id="MQL77930.1"/>
    </source>
</evidence>
<dbReference type="InterPro" id="IPR036638">
    <property type="entry name" value="HLH_DNA-bd_sf"/>
</dbReference>
<feature type="compositionally biased region" description="Low complexity" evidence="6">
    <location>
        <begin position="80"/>
        <end position="93"/>
    </location>
</feature>